<comment type="caution">
    <text evidence="1">The sequence shown here is derived from an EMBL/GenBank/DDBJ whole genome shotgun (WGS) entry which is preliminary data.</text>
</comment>
<keyword evidence="2" id="KW-1185">Reference proteome</keyword>
<gene>
    <name evidence="1" type="ORF">LOK49_LG03G03498</name>
</gene>
<name>A0ACC0IBJ9_9ERIC</name>
<evidence type="ECO:0000313" key="2">
    <source>
        <dbReference type="Proteomes" id="UP001060215"/>
    </source>
</evidence>
<organism evidence="1 2">
    <name type="scientific">Camellia lanceoleosa</name>
    <dbReference type="NCBI Taxonomy" id="1840588"/>
    <lineage>
        <taxon>Eukaryota</taxon>
        <taxon>Viridiplantae</taxon>
        <taxon>Streptophyta</taxon>
        <taxon>Embryophyta</taxon>
        <taxon>Tracheophyta</taxon>
        <taxon>Spermatophyta</taxon>
        <taxon>Magnoliopsida</taxon>
        <taxon>eudicotyledons</taxon>
        <taxon>Gunneridae</taxon>
        <taxon>Pentapetalae</taxon>
        <taxon>asterids</taxon>
        <taxon>Ericales</taxon>
        <taxon>Theaceae</taxon>
        <taxon>Camellia</taxon>
    </lineage>
</organism>
<reference evidence="1 2" key="1">
    <citation type="journal article" date="2022" name="Plant J.">
        <title>Chromosome-level genome of Camellia lanceoleosa provides a valuable resource for understanding genome evolution and self-incompatibility.</title>
        <authorList>
            <person name="Gong W."/>
            <person name="Xiao S."/>
            <person name="Wang L."/>
            <person name="Liao Z."/>
            <person name="Chang Y."/>
            <person name="Mo W."/>
            <person name="Hu G."/>
            <person name="Li W."/>
            <person name="Zhao G."/>
            <person name="Zhu H."/>
            <person name="Hu X."/>
            <person name="Ji K."/>
            <person name="Xiang X."/>
            <person name="Song Q."/>
            <person name="Yuan D."/>
            <person name="Jin S."/>
            <person name="Zhang L."/>
        </authorList>
    </citation>
    <scope>NUCLEOTIDE SEQUENCE [LARGE SCALE GENOMIC DNA]</scope>
    <source>
        <strain evidence="1">SQ_2022a</strain>
    </source>
</reference>
<sequence>MASALVFNYDFSATKSLAPSTSHFASVYSEVQNSYLDHSLPLPSVLKSSFKIVHGPSRSTTGNPGQVFVTFNSQGLAAESPALMATLDGI</sequence>
<proteinExistence type="predicted"/>
<protein>
    <submittedName>
        <fullName evidence="1">Pyrophosphate--fructose 6-phosphate 1-phosphotransferase subunit beta</fullName>
    </submittedName>
</protein>
<accession>A0ACC0IBJ9</accession>
<dbReference type="Proteomes" id="UP001060215">
    <property type="component" value="Chromosome 6"/>
</dbReference>
<evidence type="ECO:0000313" key="1">
    <source>
        <dbReference type="EMBL" id="KAI8021731.1"/>
    </source>
</evidence>
<dbReference type="EMBL" id="CM045763">
    <property type="protein sequence ID" value="KAI8021731.1"/>
    <property type="molecule type" value="Genomic_DNA"/>
</dbReference>